<evidence type="ECO:0000313" key="2">
    <source>
        <dbReference type="EMBL" id="PWN32082.1"/>
    </source>
</evidence>
<evidence type="ECO:0000313" key="3">
    <source>
        <dbReference type="Proteomes" id="UP000245771"/>
    </source>
</evidence>
<sequence>MAFFGPPAGLSSWSGASPPAQYYPPQPPSPQYTSSSSFEMHPIFWVFICFVAFKLCYSDFYRVVQCLPNPYPVQYVAAPAANTQANQNQQKNESKKDGSQNQQGKKDGKDQKQKEDEKSKDEKSKDSKQKDDKSKDNEQKDEKSKDNKQKDDKSNTVIVRPSCKYFAGQRIWV</sequence>
<keyword evidence="3" id="KW-1185">Reference proteome</keyword>
<name>A0A316V3Q3_9BASI</name>
<organism evidence="2 3">
    <name type="scientific">Meira miltonrushii</name>
    <dbReference type="NCBI Taxonomy" id="1280837"/>
    <lineage>
        <taxon>Eukaryota</taxon>
        <taxon>Fungi</taxon>
        <taxon>Dikarya</taxon>
        <taxon>Basidiomycota</taxon>
        <taxon>Ustilaginomycotina</taxon>
        <taxon>Exobasidiomycetes</taxon>
        <taxon>Exobasidiales</taxon>
        <taxon>Brachybasidiaceae</taxon>
        <taxon>Meira</taxon>
    </lineage>
</organism>
<dbReference type="GeneID" id="37022346"/>
<proteinExistence type="predicted"/>
<evidence type="ECO:0000256" key="1">
    <source>
        <dbReference type="SAM" id="MobiDB-lite"/>
    </source>
</evidence>
<dbReference type="InParanoid" id="A0A316V3Q3"/>
<feature type="region of interest" description="Disordered" evidence="1">
    <location>
        <begin position="82"/>
        <end position="162"/>
    </location>
</feature>
<dbReference type="Proteomes" id="UP000245771">
    <property type="component" value="Unassembled WGS sequence"/>
</dbReference>
<dbReference type="EMBL" id="KZ819606">
    <property type="protein sequence ID" value="PWN32082.1"/>
    <property type="molecule type" value="Genomic_DNA"/>
</dbReference>
<dbReference type="RefSeq" id="XP_025352384.1">
    <property type="nucleotide sequence ID" value="XM_025500565.1"/>
</dbReference>
<feature type="compositionally biased region" description="Low complexity" evidence="1">
    <location>
        <begin position="82"/>
        <end position="91"/>
    </location>
</feature>
<feature type="compositionally biased region" description="Basic and acidic residues" evidence="1">
    <location>
        <begin position="92"/>
        <end position="154"/>
    </location>
</feature>
<reference evidence="2 3" key="1">
    <citation type="journal article" date="2018" name="Mol. Biol. Evol.">
        <title>Broad Genomic Sampling Reveals a Smut Pathogenic Ancestry of the Fungal Clade Ustilaginomycotina.</title>
        <authorList>
            <person name="Kijpornyongpan T."/>
            <person name="Mondo S.J."/>
            <person name="Barry K."/>
            <person name="Sandor L."/>
            <person name="Lee J."/>
            <person name="Lipzen A."/>
            <person name="Pangilinan J."/>
            <person name="LaButti K."/>
            <person name="Hainaut M."/>
            <person name="Henrissat B."/>
            <person name="Grigoriev I.V."/>
            <person name="Spatafora J.W."/>
            <person name="Aime M.C."/>
        </authorList>
    </citation>
    <scope>NUCLEOTIDE SEQUENCE [LARGE SCALE GENOMIC DNA]</scope>
    <source>
        <strain evidence="2 3">MCA 3882</strain>
    </source>
</reference>
<protein>
    <submittedName>
        <fullName evidence="2">Uncharacterized protein</fullName>
    </submittedName>
</protein>
<accession>A0A316V3Q3</accession>
<gene>
    <name evidence="2" type="ORF">FA14DRAFT_174930</name>
</gene>
<dbReference type="AlphaFoldDB" id="A0A316V3Q3"/>